<feature type="active site" evidence="7">
    <location>
        <position position="320"/>
    </location>
</feature>
<protein>
    <recommendedName>
        <fullName evidence="5">tRNA/tmRNA (uracil-C(5))-methyltransferase</fullName>
        <ecNumber evidence="5">2.1.1.35</ecNumber>
    </recommendedName>
    <alternativeName>
        <fullName evidence="5">tRNA (uracil(54)-C(5))-methyltransferase</fullName>
    </alternativeName>
    <alternativeName>
        <fullName evidence="5">tRNA(m5U54)-methyltransferase</fullName>
        <shortName evidence="5">RUMT</shortName>
    </alternativeName>
    <alternativeName>
        <fullName evidence="5">tmRNA (uracil(341)-C(5))-methyltransferase</fullName>
    </alternativeName>
</protein>
<dbReference type="Proteomes" id="UP001549691">
    <property type="component" value="Unassembled WGS sequence"/>
</dbReference>
<dbReference type="PROSITE" id="PS01230">
    <property type="entry name" value="TRMA_1"/>
    <property type="match status" value="1"/>
</dbReference>
<organism evidence="8 9">
    <name type="scientific">Uliginosibacterium flavum</name>
    <dbReference type="NCBI Taxonomy" id="1396831"/>
    <lineage>
        <taxon>Bacteria</taxon>
        <taxon>Pseudomonadati</taxon>
        <taxon>Pseudomonadota</taxon>
        <taxon>Betaproteobacteria</taxon>
        <taxon>Rhodocyclales</taxon>
        <taxon>Zoogloeaceae</taxon>
        <taxon>Uliginosibacterium</taxon>
    </lineage>
</organism>
<feature type="binding site" evidence="5 6">
    <location>
        <position position="214"/>
    </location>
    <ligand>
        <name>S-adenosyl-L-methionine</name>
        <dbReference type="ChEBI" id="CHEBI:59789"/>
    </ligand>
</feature>
<dbReference type="HAMAP" id="MF_01011">
    <property type="entry name" value="RNA_methyltr_TrmA"/>
    <property type="match status" value="1"/>
</dbReference>
<keyword evidence="2 5" id="KW-0808">Transferase</keyword>
<keyword evidence="4 5" id="KW-0819">tRNA processing</keyword>
<evidence type="ECO:0000313" key="8">
    <source>
        <dbReference type="EMBL" id="MET7012795.1"/>
    </source>
</evidence>
<sequence>MSLPQIDPSTYDAQLAAKLAEFKANFAAFDLPEPSVHASAPLHYRLRCEFRMFHQGERIDYAMFDPAEPKRPIVLESFPTASETVCAAMTRLRDTLQTSPALKTRLFQVNFLSTLSGQLMITLIYHRKLDEDWEVAARALAADMQAQIIGRSLRQKVVLERDWLLEEFELNGRQLRYQQVEGSFTQPNGGVNRQMLGWACQQASGLGGDLLELYCGNGNFTVALAPQFDRVLATEVSKSSVKAAHYNLDANAISNVAMVRMSSDEISDAMAGTRPFERMKDVDLPSYRFSTLFVDPPRSGLDAPTLALAAGFDNILYISCNPQTLHDNVSALQATHTISASAVFDQFPYTHHLECGLLLTRRQQPPA</sequence>
<dbReference type="Pfam" id="PF05958">
    <property type="entry name" value="tRNA_U5-meth_tr"/>
    <property type="match status" value="1"/>
</dbReference>
<feature type="binding site" evidence="5 6">
    <location>
        <position position="186"/>
    </location>
    <ligand>
        <name>S-adenosyl-L-methionine</name>
        <dbReference type="ChEBI" id="CHEBI:59789"/>
    </ligand>
</feature>
<accession>A0ABV2TGW0</accession>
<comment type="catalytic activity">
    <reaction evidence="5">
        <text>uridine(341) in tmRNA + S-adenosyl-L-methionine = 5-methyluridine(341) in tmRNA + S-adenosyl-L-homocysteine + H(+)</text>
        <dbReference type="Rhea" id="RHEA:43612"/>
        <dbReference type="Rhea" id="RHEA-COMP:10630"/>
        <dbReference type="Rhea" id="RHEA-COMP:10631"/>
        <dbReference type="ChEBI" id="CHEBI:15378"/>
        <dbReference type="ChEBI" id="CHEBI:57856"/>
        <dbReference type="ChEBI" id="CHEBI:59789"/>
        <dbReference type="ChEBI" id="CHEBI:65315"/>
        <dbReference type="ChEBI" id="CHEBI:74447"/>
    </reaction>
</comment>
<keyword evidence="9" id="KW-1185">Reference proteome</keyword>
<dbReference type="InterPro" id="IPR011869">
    <property type="entry name" value="TrmA_MeTrfase"/>
</dbReference>
<evidence type="ECO:0000256" key="1">
    <source>
        <dbReference type="ARBA" id="ARBA00022603"/>
    </source>
</evidence>
<keyword evidence="3 5" id="KW-0949">S-adenosyl-L-methionine</keyword>
<dbReference type="GO" id="GO:0032259">
    <property type="term" value="P:methylation"/>
    <property type="evidence" value="ECO:0007669"/>
    <property type="project" value="UniProtKB-KW"/>
</dbReference>
<dbReference type="PROSITE" id="PS51687">
    <property type="entry name" value="SAM_MT_RNA_M5U"/>
    <property type="match status" value="1"/>
</dbReference>
<dbReference type="InterPro" id="IPR030391">
    <property type="entry name" value="MeTrfase_TrmA_CS"/>
</dbReference>
<dbReference type="PROSITE" id="PS01231">
    <property type="entry name" value="TRMA_2"/>
    <property type="match status" value="1"/>
</dbReference>
<dbReference type="InterPro" id="IPR029063">
    <property type="entry name" value="SAM-dependent_MTases_sf"/>
</dbReference>
<keyword evidence="1 5" id="KW-0489">Methyltransferase</keyword>
<dbReference type="Gene3D" id="3.40.50.150">
    <property type="entry name" value="Vaccinia Virus protein VP39"/>
    <property type="match status" value="1"/>
</dbReference>
<evidence type="ECO:0000313" key="9">
    <source>
        <dbReference type="Proteomes" id="UP001549691"/>
    </source>
</evidence>
<evidence type="ECO:0000256" key="4">
    <source>
        <dbReference type="ARBA" id="ARBA00022694"/>
    </source>
</evidence>
<comment type="caution">
    <text evidence="8">The sequence shown here is derived from an EMBL/GenBank/DDBJ whole genome shotgun (WGS) entry which is preliminary data.</text>
</comment>
<reference evidence="8 9" key="1">
    <citation type="submission" date="2024-07" db="EMBL/GenBank/DDBJ databases">
        <title>Uliginosibacterium flavum JJ3220;KACC:17644.</title>
        <authorList>
            <person name="Kim M.K."/>
        </authorList>
    </citation>
    <scope>NUCLEOTIDE SEQUENCE [LARGE SCALE GENOMIC DNA]</scope>
    <source>
        <strain evidence="8 9">KACC:17644</strain>
    </source>
</reference>
<dbReference type="InterPro" id="IPR010280">
    <property type="entry name" value="U5_MeTrfase_fam"/>
</dbReference>
<evidence type="ECO:0000256" key="3">
    <source>
        <dbReference type="ARBA" id="ARBA00022691"/>
    </source>
</evidence>
<evidence type="ECO:0000256" key="2">
    <source>
        <dbReference type="ARBA" id="ARBA00022679"/>
    </source>
</evidence>
<comment type="similarity">
    <text evidence="5">Belongs to the class I-like SAM-binding methyltransferase superfamily. RNA M5U methyltransferase family. TrmA subfamily.</text>
</comment>
<dbReference type="GO" id="GO:0030697">
    <property type="term" value="F:tRNA (uracil(54)-C5)-methyltransferase activity, S-adenosyl methionine-dependent"/>
    <property type="evidence" value="ECO:0007669"/>
    <property type="project" value="UniProtKB-EC"/>
</dbReference>
<gene>
    <name evidence="5 8" type="primary">trmA</name>
    <name evidence="8" type="ORF">ABXR19_01245</name>
</gene>
<evidence type="ECO:0000256" key="7">
    <source>
        <dbReference type="PROSITE-ProRule" id="PRU10015"/>
    </source>
</evidence>
<dbReference type="PANTHER" id="PTHR47790:SF2">
    <property type="entry name" value="TRNA_TMRNA (URACIL-C(5))-METHYLTRANSFERASE"/>
    <property type="match status" value="1"/>
</dbReference>
<comment type="function">
    <text evidence="5">Dual-specificity methyltransferase that catalyzes the formation of 5-methyluridine at position 54 (m5U54) in all tRNAs, and that of position 341 (m5U341) in tmRNA (transfer-mRNA).</text>
</comment>
<proteinExistence type="inferred from homology"/>
<dbReference type="EC" id="2.1.1.35" evidence="5"/>
<dbReference type="Gene3D" id="2.40.50.1070">
    <property type="match status" value="1"/>
</dbReference>
<comment type="catalytic activity">
    <reaction evidence="5">
        <text>uridine(54) in tRNA + S-adenosyl-L-methionine = 5-methyluridine(54) in tRNA + S-adenosyl-L-homocysteine + H(+)</text>
        <dbReference type="Rhea" id="RHEA:42712"/>
        <dbReference type="Rhea" id="RHEA-COMP:10167"/>
        <dbReference type="Rhea" id="RHEA-COMP:10193"/>
        <dbReference type="ChEBI" id="CHEBI:15378"/>
        <dbReference type="ChEBI" id="CHEBI:57856"/>
        <dbReference type="ChEBI" id="CHEBI:59789"/>
        <dbReference type="ChEBI" id="CHEBI:65315"/>
        <dbReference type="ChEBI" id="CHEBI:74447"/>
        <dbReference type="EC" id="2.1.1.35"/>
    </reaction>
</comment>
<dbReference type="SUPFAM" id="SSF53335">
    <property type="entry name" value="S-adenosyl-L-methionine-dependent methyltransferases"/>
    <property type="match status" value="1"/>
</dbReference>
<feature type="binding site" evidence="5">
    <location>
        <position position="219"/>
    </location>
    <ligand>
        <name>S-adenosyl-L-methionine</name>
        <dbReference type="ChEBI" id="CHEBI:59789"/>
    </ligand>
</feature>
<dbReference type="NCBIfam" id="TIGR02143">
    <property type="entry name" value="trmA_only"/>
    <property type="match status" value="1"/>
</dbReference>
<dbReference type="InterPro" id="IPR030390">
    <property type="entry name" value="MeTrfase_TrmA_AS"/>
</dbReference>
<feature type="binding site" evidence="5 6">
    <location>
        <position position="295"/>
    </location>
    <ligand>
        <name>S-adenosyl-L-methionine</name>
        <dbReference type="ChEBI" id="CHEBI:59789"/>
    </ligand>
</feature>
<name>A0ABV2TGW0_9RHOO</name>
<dbReference type="RefSeq" id="WP_354599254.1">
    <property type="nucleotide sequence ID" value="NZ_JBEWZI010000001.1"/>
</dbReference>
<feature type="binding site" evidence="5 6">
    <location>
        <position position="235"/>
    </location>
    <ligand>
        <name>S-adenosyl-L-methionine</name>
        <dbReference type="ChEBI" id="CHEBI:59789"/>
    </ligand>
</feature>
<feature type="active site" description="Proton acceptor" evidence="5">
    <location>
        <position position="354"/>
    </location>
</feature>
<evidence type="ECO:0000256" key="6">
    <source>
        <dbReference type="PROSITE-ProRule" id="PRU01024"/>
    </source>
</evidence>
<evidence type="ECO:0000256" key="5">
    <source>
        <dbReference type="HAMAP-Rule" id="MF_01011"/>
    </source>
</evidence>
<dbReference type="PANTHER" id="PTHR47790">
    <property type="entry name" value="TRNA/TMRNA (URACIL-C(5))-METHYLTRANSFERASE"/>
    <property type="match status" value="1"/>
</dbReference>
<feature type="active site" description="Nucleophile" evidence="5 6">
    <location>
        <position position="320"/>
    </location>
</feature>
<dbReference type="EMBL" id="JBEWZI010000001">
    <property type="protein sequence ID" value="MET7012795.1"/>
    <property type="molecule type" value="Genomic_DNA"/>
</dbReference>